<evidence type="ECO:0000313" key="3">
    <source>
        <dbReference type="Proteomes" id="UP000279236"/>
    </source>
</evidence>
<dbReference type="InterPro" id="IPR013083">
    <property type="entry name" value="Znf_RING/FYVE/PHD"/>
</dbReference>
<name>A0A427XQA1_9TREE</name>
<evidence type="ECO:0008006" key="4">
    <source>
        <dbReference type="Google" id="ProtNLM"/>
    </source>
</evidence>
<gene>
    <name evidence="2" type="ORF">EHS24_008460</name>
</gene>
<accession>A0A427XQA1</accession>
<reference evidence="2 3" key="1">
    <citation type="submission" date="2018-11" db="EMBL/GenBank/DDBJ databases">
        <title>Genome sequence of Apiotrichum porosum DSM 27194.</title>
        <authorList>
            <person name="Aliyu H."/>
            <person name="Gorte O."/>
            <person name="Ochsenreither K."/>
        </authorList>
    </citation>
    <scope>NUCLEOTIDE SEQUENCE [LARGE SCALE GENOMIC DNA]</scope>
    <source>
        <strain evidence="2 3">DSM 27194</strain>
    </source>
</reference>
<evidence type="ECO:0000313" key="2">
    <source>
        <dbReference type="EMBL" id="RSH81026.1"/>
    </source>
</evidence>
<feature type="compositionally biased region" description="Low complexity" evidence="1">
    <location>
        <begin position="26"/>
        <end position="41"/>
    </location>
</feature>
<evidence type="ECO:0000256" key="1">
    <source>
        <dbReference type="SAM" id="MobiDB-lite"/>
    </source>
</evidence>
<organism evidence="2 3">
    <name type="scientific">Apiotrichum porosum</name>
    <dbReference type="NCBI Taxonomy" id="105984"/>
    <lineage>
        <taxon>Eukaryota</taxon>
        <taxon>Fungi</taxon>
        <taxon>Dikarya</taxon>
        <taxon>Basidiomycota</taxon>
        <taxon>Agaricomycotina</taxon>
        <taxon>Tremellomycetes</taxon>
        <taxon>Trichosporonales</taxon>
        <taxon>Trichosporonaceae</taxon>
        <taxon>Apiotrichum</taxon>
    </lineage>
</organism>
<dbReference type="Pfam" id="PF13920">
    <property type="entry name" value="zf-C3HC4_3"/>
    <property type="match status" value="1"/>
</dbReference>
<dbReference type="GeneID" id="39593003"/>
<dbReference type="RefSeq" id="XP_028475745.1">
    <property type="nucleotide sequence ID" value="XM_028623771.1"/>
</dbReference>
<proteinExistence type="predicted"/>
<dbReference type="OrthoDB" id="2565098at2759"/>
<dbReference type="Gene3D" id="3.30.40.10">
    <property type="entry name" value="Zinc/RING finger domain, C3HC4 (zinc finger)"/>
    <property type="match status" value="1"/>
</dbReference>
<sequence>MSLNLDSLGLELERVRRARRASLSGVSSESSVSASTSPCVSTHQSPDVQAAPLGGSALDTLEEKPYPLCLLCFSRAPSAVLLPCCHLNLCYLCAPLLMHKDRQARAAAFPDHAQPTDAPPRTDRVPFNVALSRAVANHPKSRRFSMGGYVAPAEGIKGGELRGADLVGSRGGEGGGTMGTGPAGLTTTVEEGGQVRLGLDDL</sequence>
<feature type="region of interest" description="Disordered" evidence="1">
    <location>
        <begin position="26"/>
        <end position="48"/>
    </location>
</feature>
<dbReference type="AlphaFoldDB" id="A0A427XQA1"/>
<protein>
    <recommendedName>
        <fullName evidence="4">RING-type domain-containing protein</fullName>
    </recommendedName>
</protein>
<keyword evidence="3" id="KW-1185">Reference proteome</keyword>
<dbReference type="EMBL" id="RSCE01000007">
    <property type="protein sequence ID" value="RSH81026.1"/>
    <property type="molecule type" value="Genomic_DNA"/>
</dbReference>
<dbReference type="Proteomes" id="UP000279236">
    <property type="component" value="Unassembled WGS sequence"/>
</dbReference>
<comment type="caution">
    <text evidence="2">The sequence shown here is derived from an EMBL/GenBank/DDBJ whole genome shotgun (WGS) entry which is preliminary data.</text>
</comment>